<dbReference type="InterPro" id="IPR002052">
    <property type="entry name" value="DNA_methylase_N6_adenine_CS"/>
</dbReference>
<evidence type="ECO:0000313" key="5">
    <source>
        <dbReference type="EMBL" id="EDY61104.1"/>
    </source>
</evidence>
<feature type="domain" description="DNA methylase N-4/N-6" evidence="4">
    <location>
        <begin position="93"/>
        <end position="130"/>
    </location>
</feature>
<dbReference type="OrthoDB" id="3197274at2"/>
<evidence type="ECO:0000259" key="4">
    <source>
        <dbReference type="Pfam" id="PF01555"/>
    </source>
</evidence>
<dbReference type="GO" id="GO:0008170">
    <property type="term" value="F:N-methyltransferase activity"/>
    <property type="evidence" value="ECO:0007669"/>
    <property type="project" value="InterPro"/>
</dbReference>
<dbReference type="InterPro" id="IPR002941">
    <property type="entry name" value="DNA_methylase_N4/N6"/>
</dbReference>
<dbReference type="eggNOG" id="COG1743">
    <property type="taxonomic scope" value="Bacteria"/>
</dbReference>
<comment type="similarity">
    <text evidence="1">Belongs to the N(4)/N(6)-methyltransferase family.</text>
</comment>
<dbReference type="EMBL" id="CM000951">
    <property type="protein sequence ID" value="EDY61104.1"/>
    <property type="molecule type" value="Genomic_DNA"/>
</dbReference>
<proteinExistence type="inferred from homology"/>
<sequence length="728" mass="80440">MTIFEQESMFSTGNAEPAQISRNAVPPVSALETAFPAGLVSAAAERESWRKEVHRPATHTHKWWAQRLGSVFRGILAAAVAESEQDAVECYSNALRLEDLVVCDPFAGSGTTLAEAAKLGAKVVGRDINPVATLVQRQALAQWDLARLESVYKQVEARVRRDIDELHRDKHGRTVLYYFWVALAQCPHCPPSSPPVELFSRYVFAQHAYPKKYPNSKAICPHCHAVEIVNVVEDKQIECGSCRQVSSLTGPVNRAVMTCQQGHETKVLDSLGDQPPKMRMYAKQVLSNDGTRLYEPIDEFDIALYEKAVRLLAEQAEHLVLPAGTLDDGYNTRQAIRWNYREWKHFFNARQLYSMGLLGSAIRDLDSSPEREALATLFSGVLEFNNLFCSFKGEGTGAVRHMFSNHVLKPERTPLEAHPWGTPVSSGSFSTLYKSRILRAWEYKQQPHDLVPVDGKPERAFNLSVPLSLQLGSAEDLQHQRSSAYVQCGSSASFDLPNNSVDLVITDPPFMDNVHYSELADFFHAWLRQIQPFDDYPTDVGTTRHTEEVQSADPGEFGHAIAAVWKECARILKPSGILAFTFHQARIAGWIELVKALETAGLVVTAVQPVKAEMSTSTIKSSAANPSNLDSIVVCRQADQVTSALPTTASAVRKRAVTALRECLDAGITVGYADVESVIRGSVLALHTLPDCTASLEELSIDAEREVFKAATELNVEPKKSSREAGRS</sequence>
<organism evidence="5 6">
    <name type="scientific">Streptomyces sviceus (strain ATCC 29083 / DSM 924 / JCM 4929 / NBRC 13980 / NCIMB 11184 / NRRL 5439 / UC 5370)</name>
    <dbReference type="NCBI Taxonomy" id="463191"/>
    <lineage>
        <taxon>Bacteria</taxon>
        <taxon>Bacillati</taxon>
        <taxon>Actinomycetota</taxon>
        <taxon>Actinomycetes</taxon>
        <taxon>Kitasatosporales</taxon>
        <taxon>Streptomycetaceae</taxon>
        <taxon>Streptomyces</taxon>
    </lineage>
</organism>
<keyword evidence="3" id="KW-0808">Transferase</keyword>
<dbReference type="InterPro" id="IPR029063">
    <property type="entry name" value="SAM-dependent_MTases_sf"/>
</dbReference>
<evidence type="ECO:0000313" key="6">
    <source>
        <dbReference type="Proteomes" id="UP000002785"/>
    </source>
</evidence>
<dbReference type="HOGENOM" id="CLU_007795_1_0_11"/>
<protein>
    <recommendedName>
        <fullName evidence="4">DNA methylase N-4/N-6 domain-containing protein</fullName>
    </recommendedName>
</protein>
<dbReference type="AlphaFoldDB" id="B5I7P9"/>
<dbReference type="Pfam" id="PF01555">
    <property type="entry name" value="N6_N4_Mtase"/>
    <property type="match status" value="1"/>
</dbReference>
<dbReference type="GO" id="GO:0003677">
    <property type="term" value="F:DNA binding"/>
    <property type="evidence" value="ECO:0007669"/>
    <property type="project" value="InterPro"/>
</dbReference>
<keyword evidence="2" id="KW-0489">Methyltransferase</keyword>
<dbReference type="SUPFAM" id="SSF53335">
    <property type="entry name" value="S-adenosyl-L-methionine-dependent methyltransferases"/>
    <property type="match status" value="1"/>
</dbReference>
<dbReference type="Proteomes" id="UP000002785">
    <property type="component" value="Chromosome"/>
</dbReference>
<gene>
    <name evidence="5" type="ORF">SSEG_07684</name>
</gene>
<dbReference type="Gene3D" id="3.40.50.150">
    <property type="entry name" value="Vaccinia Virus protein VP39"/>
    <property type="match status" value="2"/>
</dbReference>
<evidence type="ECO:0000256" key="3">
    <source>
        <dbReference type="ARBA" id="ARBA00022679"/>
    </source>
</evidence>
<dbReference type="PROSITE" id="PS00092">
    <property type="entry name" value="N6_MTASE"/>
    <property type="match status" value="1"/>
</dbReference>
<reference evidence="5" key="1">
    <citation type="submission" date="2009-10" db="EMBL/GenBank/DDBJ databases">
        <title>The genome sequence of Streptomyces sviceus strain ATCC 29083.</title>
        <authorList>
            <consortium name="The Broad Institute Genome Sequencing Platform"/>
            <consortium name="Broad Institute Microbial Sequencing Center"/>
            <person name="Fischbach M."/>
            <person name="Godfrey P."/>
            <person name="Ward D."/>
            <person name="Young S."/>
            <person name="Zeng Q."/>
            <person name="Koehrsen M."/>
            <person name="Alvarado L."/>
            <person name="Berlin A.M."/>
            <person name="Bochicchio J."/>
            <person name="Borenstein D."/>
            <person name="Chapman S.B."/>
            <person name="Chen Z."/>
            <person name="Engels R."/>
            <person name="Freedman E."/>
            <person name="Gellesch M."/>
            <person name="Goldberg J."/>
            <person name="Griggs A."/>
            <person name="Gujja S."/>
            <person name="Heilman E.R."/>
            <person name="Heiman D.I."/>
            <person name="Hepburn T.A."/>
            <person name="Howarth C."/>
            <person name="Jen D."/>
            <person name="Larson L."/>
            <person name="Lewis B."/>
            <person name="Mehta T."/>
            <person name="Park D."/>
            <person name="Pearson M."/>
            <person name="Richards J."/>
            <person name="Roberts A."/>
            <person name="Saif S."/>
            <person name="Shea T.D."/>
            <person name="Shenoy N."/>
            <person name="Sisk P."/>
            <person name="Stolte C."/>
            <person name="Sykes S.N."/>
            <person name="Thomson T."/>
            <person name="Walk T."/>
            <person name="White J."/>
            <person name="Yandava C."/>
            <person name="Straight P."/>
            <person name="Clardy J."/>
            <person name="Hung D."/>
            <person name="Kolter R."/>
            <person name="Mekalanos J."/>
            <person name="Walker S."/>
            <person name="Walsh C.T."/>
            <person name="Wieland-Brown L.C."/>
            <person name="Haas B."/>
            <person name="Nusbaum C."/>
            <person name="Birren B."/>
        </authorList>
    </citation>
    <scope>NUCLEOTIDE SEQUENCE [LARGE SCALE GENOMIC DNA]</scope>
    <source>
        <strain evidence="5">ATCC 29083</strain>
    </source>
</reference>
<dbReference type="RefSeq" id="WP_007382127.1">
    <property type="nucleotide sequence ID" value="NZ_CM000951.1"/>
</dbReference>
<keyword evidence="6" id="KW-1185">Reference proteome</keyword>
<evidence type="ECO:0000256" key="2">
    <source>
        <dbReference type="ARBA" id="ARBA00022603"/>
    </source>
</evidence>
<name>B5I7P9_STRX2</name>
<dbReference type="GO" id="GO:0032259">
    <property type="term" value="P:methylation"/>
    <property type="evidence" value="ECO:0007669"/>
    <property type="project" value="UniProtKB-KW"/>
</dbReference>
<accession>B5I7P9</accession>
<evidence type="ECO:0000256" key="1">
    <source>
        <dbReference type="ARBA" id="ARBA00006594"/>
    </source>
</evidence>